<dbReference type="Proteomes" id="UP001303046">
    <property type="component" value="Unassembled WGS sequence"/>
</dbReference>
<gene>
    <name evidence="1" type="primary">Necator_chrIII.g11500</name>
    <name evidence="1" type="ORF">RB195_010735</name>
</gene>
<organism evidence="1 2">
    <name type="scientific">Necator americanus</name>
    <name type="common">Human hookworm</name>
    <dbReference type="NCBI Taxonomy" id="51031"/>
    <lineage>
        <taxon>Eukaryota</taxon>
        <taxon>Metazoa</taxon>
        <taxon>Ecdysozoa</taxon>
        <taxon>Nematoda</taxon>
        <taxon>Chromadorea</taxon>
        <taxon>Rhabditida</taxon>
        <taxon>Rhabditina</taxon>
        <taxon>Rhabditomorpha</taxon>
        <taxon>Strongyloidea</taxon>
        <taxon>Ancylostomatidae</taxon>
        <taxon>Bunostominae</taxon>
        <taxon>Necator</taxon>
    </lineage>
</organism>
<dbReference type="EMBL" id="JAVFWL010000003">
    <property type="protein sequence ID" value="KAK6743628.1"/>
    <property type="molecule type" value="Genomic_DNA"/>
</dbReference>
<evidence type="ECO:0000313" key="2">
    <source>
        <dbReference type="Proteomes" id="UP001303046"/>
    </source>
</evidence>
<accession>A0ABR1D0I3</accession>
<name>A0ABR1D0I3_NECAM</name>
<protein>
    <submittedName>
        <fullName evidence="1">Uncharacterized protein</fullName>
    </submittedName>
</protein>
<evidence type="ECO:0000313" key="1">
    <source>
        <dbReference type="EMBL" id="KAK6743628.1"/>
    </source>
</evidence>
<proteinExistence type="predicted"/>
<sequence length="78" mass="8728">MHHASLTSKINVAQSGYWWLQTGRARFRSSSGYLLSSPIIFSGNCNGGNTHLFATQRRYKKNKKKRSSSVCDSALVFS</sequence>
<keyword evidence="2" id="KW-1185">Reference proteome</keyword>
<reference evidence="1 2" key="1">
    <citation type="submission" date="2023-08" db="EMBL/GenBank/DDBJ databases">
        <title>A Necator americanus chromosomal reference genome.</title>
        <authorList>
            <person name="Ilik V."/>
            <person name="Petrzelkova K.J."/>
            <person name="Pardy F."/>
            <person name="Fuh T."/>
            <person name="Niatou-Singa F.S."/>
            <person name="Gouil Q."/>
            <person name="Baker L."/>
            <person name="Ritchie M.E."/>
            <person name="Jex A.R."/>
            <person name="Gazzola D."/>
            <person name="Li H."/>
            <person name="Toshio Fujiwara R."/>
            <person name="Zhan B."/>
            <person name="Aroian R.V."/>
            <person name="Pafco B."/>
            <person name="Schwarz E.M."/>
        </authorList>
    </citation>
    <scope>NUCLEOTIDE SEQUENCE [LARGE SCALE GENOMIC DNA]</scope>
    <source>
        <strain evidence="1 2">Aroian</strain>
        <tissue evidence="1">Whole animal</tissue>
    </source>
</reference>
<comment type="caution">
    <text evidence="1">The sequence shown here is derived from an EMBL/GenBank/DDBJ whole genome shotgun (WGS) entry which is preliminary data.</text>
</comment>